<dbReference type="Proteomes" id="UP000031847">
    <property type="component" value="Unassembled WGS sequence"/>
</dbReference>
<protein>
    <submittedName>
        <fullName evidence="1">Predicted DNA alkylation repair enzyme</fullName>
    </submittedName>
</protein>
<dbReference type="SUPFAM" id="SSF48371">
    <property type="entry name" value="ARM repeat"/>
    <property type="match status" value="1"/>
</dbReference>
<accession>A0A0B8QQ23</accession>
<dbReference type="Gene3D" id="1.25.40.290">
    <property type="entry name" value="ARM repeat domains"/>
    <property type="match status" value="1"/>
</dbReference>
<organism evidence="1 2">
    <name type="scientific">Lactococcus lactis subsp. lactis</name>
    <name type="common">Streptococcus lactis</name>
    <dbReference type="NCBI Taxonomy" id="1360"/>
    <lineage>
        <taxon>Bacteria</taxon>
        <taxon>Bacillati</taxon>
        <taxon>Bacillota</taxon>
        <taxon>Bacilli</taxon>
        <taxon>Lactobacillales</taxon>
        <taxon>Streptococcaceae</taxon>
        <taxon>Lactococcus</taxon>
    </lineage>
</organism>
<dbReference type="PANTHER" id="PTHR34070:SF1">
    <property type="entry name" value="DNA ALKYLATION REPAIR PROTEIN"/>
    <property type="match status" value="1"/>
</dbReference>
<comment type="caution">
    <text evidence="1">The sequence shown here is derived from an EMBL/GenBank/DDBJ whole genome shotgun (WGS) entry which is preliminary data.</text>
</comment>
<dbReference type="Gene3D" id="1.20.1660.10">
    <property type="entry name" value="Hypothetical protein (EF3068)"/>
    <property type="match status" value="1"/>
</dbReference>
<dbReference type="InterPro" id="IPR014825">
    <property type="entry name" value="DNA_alkylation"/>
</dbReference>
<sequence length="232" mass="27630">MINIIEEFRQYKNEENAEKQAAYLRHQFEFIGLKTPERRLLAKDFLKEKKGDKQIDWELVFEFWNLPEREFQYLALDYLHQMKKWLIFDDMEKIKKLTVSKSWWDTVDALDELVGHLLLTGRKQATENDSTAYEQVKTLVKEWAQAENCWVRRIAIDCQLSFKNQTDLELLSYNIEKNLLGSSFADEFFITKAIGWALRDLAKTNSAWVIKFIEEHENKMAKLSIREASKHL</sequence>
<gene>
    <name evidence="1" type="ORF">JCM5805K_0166</name>
</gene>
<proteinExistence type="predicted"/>
<dbReference type="Pfam" id="PF08713">
    <property type="entry name" value="DNA_alkylation"/>
    <property type="match status" value="1"/>
</dbReference>
<dbReference type="EMBL" id="BBSI01000008">
    <property type="protein sequence ID" value="GAM79062.1"/>
    <property type="molecule type" value="Genomic_DNA"/>
</dbReference>
<dbReference type="PANTHER" id="PTHR34070">
    <property type="entry name" value="ARMADILLO-TYPE FOLD"/>
    <property type="match status" value="1"/>
</dbReference>
<dbReference type="RefSeq" id="WP_023189024.1">
    <property type="nucleotide sequence ID" value="NZ_BAABQR010000004.1"/>
</dbReference>
<reference evidence="1 2" key="1">
    <citation type="submission" date="2015-01" db="EMBL/GenBank/DDBJ databases">
        <title>Lactococcus lactis subsp.lactis JCM 5805 whole genome shotgun sequence.</title>
        <authorList>
            <person name="Fujii T."/>
            <person name="Tomita Y."/>
            <person name="Ikushima S."/>
            <person name="Fujiwara D."/>
        </authorList>
    </citation>
    <scope>NUCLEOTIDE SEQUENCE [LARGE SCALE GENOMIC DNA]</scope>
    <source>
        <strain evidence="1 2">JCM 5805</strain>
    </source>
</reference>
<dbReference type="PATRIC" id="fig|1360.96.peg.2070"/>
<dbReference type="CDD" id="cd07064">
    <property type="entry name" value="AlkD_like_1"/>
    <property type="match status" value="1"/>
</dbReference>
<dbReference type="AlphaFoldDB" id="A0A0B8QQ23"/>
<evidence type="ECO:0000313" key="2">
    <source>
        <dbReference type="Proteomes" id="UP000031847"/>
    </source>
</evidence>
<dbReference type="InterPro" id="IPR016024">
    <property type="entry name" value="ARM-type_fold"/>
</dbReference>
<evidence type="ECO:0000313" key="1">
    <source>
        <dbReference type="EMBL" id="GAM79062.1"/>
    </source>
</evidence>
<name>A0A0B8QQ23_LACLL</name>